<gene>
    <name evidence="1" type="ORF">Pfl04_16150</name>
</gene>
<accession>A0A8J3PMR8</accession>
<sequence length="78" mass="8731">MDDDGHSPERQRRRLTVPLSSMASESDILKARRLLVVHRPRAFVRQLCTGCGKAWPCLDTLYAWAVTGAEPIDPDSLP</sequence>
<protein>
    <submittedName>
        <fullName evidence="1">Uncharacterized protein</fullName>
    </submittedName>
</protein>
<name>A0A8J3PMR8_9ACTN</name>
<dbReference type="Proteomes" id="UP000653674">
    <property type="component" value="Unassembled WGS sequence"/>
</dbReference>
<dbReference type="EMBL" id="BONU01000007">
    <property type="protein sequence ID" value="GIG73211.1"/>
    <property type="molecule type" value="Genomic_DNA"/>
</dbReference>
<dbReference type="AlphaFoldDB" id="A0A8J3PMR8"/>
<comment type="caution">
    <text evidence="1">The sequence shown here is derived from an EMBL/GenBank/DDBJ whole genome shotgun (WGS) entry which is preliminary data.</text>
</comment>
<keyword evidence="2" id="KW-1185">Reference proteome</keyword>
<reference evidence="1" key="1">
    <citation type="submission" date="2021-01" db="EMBL/GenBank/DDBJ databases">
        <title>Whole genome shotgun sequence of Planosporangium flavigriseum NBRC 105377.</title>
        <authorList>
            <person name="Komaki H."/>
            <person name="Tamura T."/>
        </authorList>
    </citation>
    <scope>NUCLEOTIDE SEQUENCE</scope>
    <source>
        <strain evidence="1">NBRC 105377</strain>
    </source>
</reference>
<evidence type="ECO:0000313" key="2">
    <source>
        <dbReference type="Proteomes" id="UP000653674"/>
    </source>
</evidence>
<organism evidence="1 2">
    <name type="scientific">Planosporangium flavigriseum</name>
    <dbReference type="NCBI Taxonomy" id="373681"/>
    <lineage>
        <taxon>Bacteria</taxon>
        <taxon>Bacillati</taxon>
        <taxon>Actinomycetota</taxon>
        <taxon>Actinomycetes</taxon>
        <taxon>Micromonosporales</taxon>
        <taxon>Micromonosporaceae</taxon>
        <taxon>Planosporangium</taxon>
    </lineage>
</organism>
<dbReference type="RefSeq" id="WP_168071654.1">
    <property type="nucleotide sequence ID" value="NZ_BAAAQJ010000003.1"/>
</dbReference>
<evidence type="ECO:0000313" key="1">
    <source>
        <dbReference type="EMBL" id="GIG73211.1"/>
    </source>
</evidence>
<proteinExistence type="predicted"/>